<dbReference type="PANTHER" id="PTHR43622:SF1">
    <property type="entry name" value="3-DEHYDROQUINATE SYNTHASE"/>
    <property type="match status" value="1"/>
</dbReference>
<dbReference type="AlphaFoldDB" id="A0A9W7GQD5"/>
<dbReference type="Pfam" id="PF01761">
    <property type="entry name" value="DHQ_synthase"/>
    <property type="match status" value="1"/>
</dbReference>
<evidence type="ECO:0000313" key="4">
    <source>
        <dbReference type="EMBL" id="GMI48300.1"/>
    </source>
</evidence>
<dbReference type="SUPFAM" id="SSF56796">
    <property type="entry name" value="Dehydroquinate synthase-like"/>
    <property type="match status" value="1"/>
</dbReference>
<proteinExistence type="predicted"/>
<dbReference type="GO" id="GO:0003856">
    <property type="term" value="F:3-dehydroquinate synthase activity"/>
    <property type="evidence" value="ECO:0007669"/>
    <property type="project" value="TreeGrafter"/>
</dbReference>
<dbReference type="EMBL" id="BRYA01000385">
    <property type="protein sequence ID" value="GMI48300.1"/>
    <property type="molecule type" value="Genomic_DNA"/>
</dbReference>
<dbReference type="Proteomes" id="UP001165065">
    <property type="component" value="Unassembled WGS sequence"/>
</dbReference>
<evidence type="ECO:0000256" key="2">
    <source>
        <dbReference type="ARBA" id="ARBA00023027"/>
    </source>
</evidence>
<dbReference type="Gene3D" id="3.40.50.1970">
    <property type="match status" value="1"/>
</dbReference>
<gene>
    <name evidence="4" type="ORF">TrCOL_g10484</name>
</gene>
<dbReference type="GO" id="GO:0046872">
    <property type="term" value="F:metal ion binding"/>
    <property type="evidence" value="ECO:0007669"/>
    <property type="project" value="UniProtKB-KW"/>
</dbReference>
<name>A0A9W7GQD5_9STRA</name>
<keyword evidence="2" id="KW-0520">NAD</keyword>
<protein>
    <recommendedName>
        <fullName evidence="3">3-dehydroquinate synthase N-terminal domain-containing protein</fullName>
    </recommendedName>
</protein>
<evidence type="ECO:0000259" key="3">
    <source>
        <dbReference type="Pfam" id="PF01761"/>
    </source>
</evidence>
<feature type="domain" description="3-dehydroquinate synthase N-terminal" evidence="3">
    <location>
        <begin position="309"/>
        <end position="423"/>
    </location>
</feature>
<dbReference type="InterPro" id="IPR030960">
    <property type="entry name" value="DHQS/DOIS_N"/>
</dbReference>
<evidence type="ECO:0000256" key="1">
    <source>
        <dbReference type="ARBA" id="ARBA00022723"/>
    </source>
</evidence>
<organism evidence="4 5">
    <name type="scientific">Triparma columacea</name>
    <dbReference type="NCBI Taxonomy" id="722753"/>
    <lineage>
        <taxon>Eukaryota</taxon>
        <taxon>Sar</taxon>
        <taxon>Stramenopiles</taxon>
        <taxon>Ochrophyta</taxon>
        <taxon>Bolidophyceae</taxon>
        <taxon>Parmales</taxon>
        <taxon>Triparmaceae</taxon>
        <taxon>Triparma</taxon>
    </lineage>
</organism>
<evidence type="ECO:0000313" key="5">
    <source>
        <dbReference type="Proteomes" id="UP001165065"/>
    </source>
</evidence>
<dbReference type="OrthoDB" id="188154at2759"/>
<dbReference type="InterPro" id="IPR050071">
    <property type="entry name" value="Dehydroquinate_synthase"/>
</dbReference>
<sequence>MSKFIPTLYNTSPSSVNTTSVTVNYNHVKHTCSTTLLSEIVSKTPKPKGRDAFSSVHIISPPLVVEDDRSEASIASLVGDKSCSLPRVVHRLSSQAVLSSHAVSSAMAEYETIFTVGESLLLEGADRTTLVVFVGWEDQERGGGDFYAALIGMLPFRGLTVALLTQRTKYNDLLFYSSPSGVFHINAGDAARMGMFPIKAVFGPLADKTVKKKIGTWQNISTSKFINHKDQESHPTTPIPFKIGGLTLPMMTHNGSYNNSLSALSDMLSSHYDAGYFPIVSSGETCDALGYGSDVLEALKQPYGYYFTHKSGESYKCWTNYGTKELFRQISLANSLKLTPVILAVGGGVNGNCIGLIAAMTGADLVEIPTTPMHFNDATTSAKKAFSLVKECKILSKNILGAFYIPKLVFCISETFLTLSSANAHATVGEACKTMNMLGVANSGVGASDYSNILGAKEFASDFTKIVKNVGGFDTLLSFINDSKVQSMKKEIINIGKEIRDLETGCLSSIHNNKALTSLISVASLAPTGSSSCSLDEYDGMSVSNASDLNSESIHYPPTKLSSKDTATLEALVHQRRELMTQFRANYYSLGDEKVTKIKEFLTTINKEIVSAKAMFLAYSDPFEKYRALLFEYAHTLGHGVEAYANLCYYRAEERGIEIPPEAVKLHGQCVGMAVQWAGAMSNDLGVLTGDGFKLHQCFVYLFNRFGGFDFAPLRALFDSLEVTREEFVEGVLAVVRRDNKRGYCACSDPSKSVDQLVTQRPGKMLRSDDENAELRYLVEVDEEWQSNVLKRAWDCEFDNIADINDAGELDFVRSEGKGELVSSSEEVGEFLWEAVNGLYMGGEVA</sequence>
<dbReference type="Gene3D" id="1.20.1090.10">
    <property type="entry name" value="Dehydroquinate synthase-like - alpha domain"/>
    <property type="match status" value="1"/>
</dbReference>
<reference evidence="5" key="1">
    <citation type="journal article" date="2023" name="Commun. Biol.">
        <title>Genome analysis of Parmales, the sister group of diatoms, reveals the evolutionary specialization of diatoms from phago-mixotrophs to photoautotrophs.</title>
        <authorList>
            <person name="Ban H."/>
            <person name="Sato S."/>
            <person name="Yoshikawa S."/>
            <person name="Yamada K."/>
            <person name="Nakamura Y."/>
            <person name="Ichinomiya M."/>
            <person name="Sato N."/>
            <person name="Blanc-Mathieu R."/>
            <person name="Endo H."/>
            <person name="Kuwata A."/>
            <person name="Ogata H."/>
        </authorList>
    </citation>
    <scope>NUCLEOTIDE SEQUENCE [LARGE SCALE GENOMIC DNA]</scope>
</reference>
<keyword evidence="5" id="KW-1185">Reference proteome</keyword>
<accession>A0A9W7GQD5</accession>
<dbReference type="PANTHER" id="PTHR43622">
    <property type="entry name" value="3-DEHYDROQUINATE SYNTHASE"/>
    <property type="match status" value="1"/>
</dbReference>
<keyword evidence="1" id="KW-0479">Metal-binding</keyword>
<comment type="caution">
    <text evidence="4">The sequence shown here is derived from an EMBL/GenBank/DDBJ whole genome shotgun (WGS) entry which is preliminary data.</text>
</comment>